<protein>
    <submittedName>
        <fullName evidence="1">Uncharacterized protein</fullName>
    </submittedName>
</protein>
<dbReference type="AlphaFoldDB" id="A0A5P8WK60"/>
<evidence type="ECO:0000313" key="2">
    <source>
        <dbReference type="Proteomes" id="UP000326678"/>
    </source>
</evidence>
<dbReference type="EMBL" id="CP045229">
    <property type="protein sequence ID" value="QFS52546.1"/>
    <property type="molecule type" value="Genomic_DNA"/>
</dbReference>
<keyword evidence="2" id="KW-1185">Reference proteome</keyword>
<proteinExistence type="predicted"/>
<sequence length="39" mass="4541">MFFGDITYLIWDKNCKQSVLISLALAWAEKKDSHQTPNK</sequence>
<dbReference type="Proteomes" id="UP000326678">
    <property type="component" value="Chromosome pGXM02"/>
</dbReference>
<reference evidence="1 2" key="1">
    <citation type="submission" date="2019-10" db="EMBL/GenBank/DDBJ databases">
        <title>Genomic and transcriptomic insights into the perfect genentic adaptation of a filamentous nitrogen-fixing cyanobacterium to rice fields.</title>
        <authorList>
            <person name="Chen Z."/>
        </authorList>
    </citation>
    <scope>NUCLEOTIDE SEQUENCE [LARGE SCALE GENOMIC DNA]</scope>
    <source>
        <strain evidence="1">CCNUC1</strain>
    </source>
</reference>
<dbReference type="KEGG" id="nsh:GXM_10301"/>
<name>A0A5P8WK60_9NOSO</name>
<evidence type="ECO:0000313" key="1">
    <source>
        <dbReference type="EMBL" id="QFS52546.1"/>
    </source>
</evidence>
<gene>
    <name evidence="1" type="ORF">GXM_10301</name>
</gene>
<organism evidence="1 2">
    <name type="scientific">Nostoc sphaeroides CCNUC1</name>
    <dbReference type="NCBI Taxonomy" id="2653204"/>
    <lineage>
        <taxon>Bacteria</taxon>
        <taxon>Bacillati</taxon>
        <taxon>Cyanobacteriota</taxon>
        <taxon>Cyanophyceae</taxon>
        <taxon>Nostocales</taxon>
        <taxon>Nostocaceae</taxon>
        <taxon>Nostoc</taxon>
    </lineage>
</organism>
<accession>A0A5P8WK60</accession>